<reference evidence="8" key="1">
    <citation type="submission" date="2025-08" db="UniProtKB">
        <authorList>
            <consortium name="RefSeq"/>
        </authorList>
    </citation>
    <scope>IDENTIFICATION</scope>
    <source>
        <tissue evidence="8">Whole organism</tissue>
    </source>
</reference>
<dbReference type="PROSITE" id="PS50292">
    <property type="entry name" value="PEROXIDASE_3"/>
    <property type="match status" value="1"/>
</dbReference>
<dbReference type="GO" id="GO:0005576">
    <property type="term" value="C:extracellular region"/>
    <property type="evidence" value="ECO:0007669"/>
    <property type="project" value="UniProtKB-SubCell"/>
</dbReference>
<evidence type="ECO:0000256" key="2">
    <source>
        <dbReference type="ARBA" id="ARBA00022525"/>
    </source>
</evidence>
<keyword evidence="3" id="KW-0560">Oxidoreductase</keyword>
<dbReference type="KEGG" id="hazt:108675261"/>
<dbReference type="GO" id="GO:0004601">
    <property type="term" value="F:peroxidase activity"/>
    <property type="evidence" value="ECO:0007669"/>
    <property type="project" value="UniProtKB-KW"/>
</dbReference>
<dbReference type="InterPro" id="IPR019791">
    <property type="entry name" value="Haem_peroxidase_animal"/>
</dbReference>
<evidence type="ECO:0000256" key="1">
    <source>
        <dbReference type="ARBA" id="ARBA00004613"/>
    </source>
</evidence>
<protein>
    <submittedName>
        <fullName evidence="8">Peroxidasin homolog</fullName>
    </submittedName>
</protein>
<comment type="subcellular location">
    <subcellularLocation>
        <location evidence="1">Secreted</location>
    </subcellularLocation>
</comment>
<dbReference type="InterPro" id="IPR010255">
    <property type="entry name" value="Haem_peroxidase_sf"/>
</dbReference>
<dbReference type="InterPro" id="IPR037120">
    <property type="entry name" value="Haem_peroxidase_sf_animal"/>
</dbReference>
<keyword evidence="2" id="KW-0964">Secreted</keyword>
<evidence type="ECO:0000256" key="5">
    <source>
        <dbReference type="PIRSR" id="PIRSR619791-2"/>
    </source>
</evidence>
<feature type="non-terminal residue" evidence="8">
    <location>
        <position position="1"/>
    </location>
</feature>
<dbReference type="FunFam" id="1.10.640.10:FF:000003">
    <property type="entry name" value="chorion peroxidase"/>
    <property type="match status" value="1"/>
</dbReference>
<gene>
    <name evidence="8" type="primary">LOC108675261</name>
</gene>
<dbReference type="AlphaFoldDB" id="A0A8B7NY98"/>
<dbReference type="Gene3D" id="1.10.640.10">
    <property type="entry name" value="Haem peroxidase domain superfamily, animal type"/>
    <property type="match status" value="2"/>
</dbReference>
<dbReference type="SUPFAM" id="SSF48113">
    <property type="entry name" value="Heme-dependent peroxidases"/>
    <property type="match status" value="1"/>
</dbReference>
<keyword evidence="5" id="KW-0408">Iron</keyword>
<keyword evidence="3" id="KW-0575">Peroxidase</keyword>
<keyword evidence="5" id="KW-0349">Heme</keyword>
<feature type="signal peptide" evidence="6">
    <location>
        <begin position="1"/>
        <end position="26"/>
    </location>
</feature>
<evidence type="ECO:0000256" key="3">
    <source>
        <dbReference type="ARBA" id="ARBA00022559"/>
    </source>
</evidence>
<sequence>FFPRHVALAVAVLCALARTSLQEAAADPKPEADASPKAEASADAFQFSGGPPHFGFHDVPHGGFGGSLHDPRSLAASHHVSGSEHSHCALLIPGHGKSSHFDHAFGGFNAIHGGDDVTCITFASVDAAFAKARDLLGLPRPEKTDNAEQRAELGAVLLETTRIIASEYHLPKDVIVNGLPLIDTHKTIIGTVCSDFTRPAPCKVERYRTVSGRCNNLDNPHWGSSLSTFKRFLLPEYEDGLDKPKVTSKHGQPLPSPRMVSAHVHRDEGLHDHAITIMAVAWGQAIDHDMTLTAETKRSSLPVFREFGLKDMMPLKLTEPSAGCIRPNDEVFCFDAGDNRVNEQLVLAVVHTLFMREHNRIVTELAKVNPHWDDEKLYQEGRHIVAAIIQHITYNEFLPMILGKDMMTKHGLILQKHGYFDGYDPKVDASVSAQFITATFRFGHSLLPSTIERWSPNHKYIASQRLSEMLRQPYDLYKGGWCDQYIMGLCNQVAQAMDDAVTQEVTNHLFQETNKKFGMDLASINMQRAREHGVPYYNDFREFCGLPRIHSWSDLGGWMANKTVHRYSDVYGHPDDIDLWSGGVSERPLPGSMVGPTFSCLMGLTFKDLRFGDRFWYENAGYPSSFSPHQLEEIRKIKLSRIICDNSDDIKKIQVYTMVLPDHDM</sequence>
<proteinExistence type="predicted"/>
<dbReference type="PANTHER" id="PTHR11475">
    <property type="entry name" value="OXIDASE/PEROXIDASE"/>
    <property type="match status" value="1"/>
</dbReference>
<evidence type="ECO:0000313" key="7">
    <source>
        <dbReference type="Proteomes" id="UP000694843"/>
    </source>
</evidence>
<dbReference type="OMA" id="HAITIMA"/>
<dbReference type="PANTHER" id="PTHR11475:SF106">
    <property type="entry name" value="CURLY SU"/>
    <property type="match status" value="1"/>
</dbReference>
<dbReference type="RefSeq" id="XP_018018743.2">
    <property type="nucleotide sequence ID" value="XM_018163254.2"/>
</dbReference>
<dbReference type="CDD" id="cd09823">
    <property type="entry name" value="peroxinectin_like"/>
    <property type="match status" value="1"/>
</dbReference>
<dbReference type="OrthoDB" id="823504at2759"/>
<feature type="binding site" description="axial binding residue" evidence="5">
    <location>
        <position position="444"/>
    </location>
    <ligand>
        <name>heme b</name>
        <dbReference type="ChEBI" id="CHEBI:60344"/>
    </ligand>
    <ligandPart>
        <name>Fe</name>
        <dbReference type="ChEBI" id="CHEBI:18248"/>
    </ligandPart>
</feature>
<evidence type="ECO:0000256" key="4">
    <source>
        <dbReference type="ARBA" id="ARBA00022729"/>
    </source>
</evidence>
<feature type="chain" id="PRO_5037617841" evidence="6">
    <location>
        <begin position="27"/>
        <end position="665"/>
    </location>
</feature>
<dbReference type="GO" id="GO:0046872">
    <property type="term" value="F:metal ion binding"/>
    <property type="evidence" value="ECO:0007669"/>
    <property type="project" value="UniProtKB-KW"/>
</dbReference>
<dbReference type="Pfam" id="PF03098">
    <property type="entry name" value="An_peroxidase"/>
    <property type="match status" value="2"/>
</dbReference>
<keyword evidence="5" id="KW-0479">Metal-binding</keyword>
<evidence type="ECO:0000313" key="8">
    <source>
        <dbReference type="RefSeq" id="XP_018018743.2"/>
    </source>
</evidence>
<dbReference type="GO" id="GO:0006979">
    <property type="term" value="P:response to oxidative stress"/>
    <property type="evidence" value="ECO:0007669"/>
    <property type="project" value="InterPro"/>
</dbReference>
<name>A0A8B7NY98_HYAAZ</name>
<dbReference type="GO" id="GO:0020037">
    <property type="term" value="F:heme binding"/>
    <property type="evidence" value="ECO:0007669"/>
    <property type="project" value="InterPro"/>
</dbReference>
<accession>A0A8B7NY98</accession>
<keyword evidence="4 6" id="KW-0732">Signal</keyword>
<keyword evidence="7" id="KW-1185">Reference proteome</keyword>
<evidence type="ECO:0000256" key="6">
    <source>
        <dbReference type="SAM" id="SignalP"/>
    </source>
</evidence>
<organism evidence="7 8">
    <name type="scientific">Hyalella azteca</name>
    <name type="common">Amphipod</name>
    <dbReference type="NCBI Taxonomy" id="294128"/>
    <lineage>
        <taxon>Eukaryota</taxon>
        <taxon>Metazoa</taxon>
        <taxon>Ecdysozoa</taxon>
        <taxon>Arthropoda</taxon>
        <taxon>Crustacea</taxon>
        <taxon>Multicrustacea</taxon>
        <taxon>Malacostraca</taxon>
        <taxon>Eumalacostraca</taxon>
        <taxon>Peracarida</taxon>
        <taxon>Amphipoda</taxon>
        <taxon>Senticaudata</taxon>
        <taxon>Talitrida</taxon>
        <taxon>Talitroidea</taxon>
        <taxon>Hyalellidae</taxon>
        <taxon>Hyalella</taxon>
    </lineage>
</organism>
<dbReference type="GeneID" id="108675261"/>
<dbReference type="PRINTS" id="PR00457">
    <property type="entry name" value="ANPEROXIDASE"/>
</dbReference>
<dbReference type="Proteomes" id="UP000694843">
    <property type="component" value="Unplaced"/>
</dbReference>